<dbReference type="EMBL" id="JAUTXU010000040">
    <property type="protein sequence ID" value="KAK3716788.1"/>
    <property type="molecule type" value="Genomic_DNA"/>
</dbReference>
<evidence type="ECO:0000313" key="1">
    <source>
        <dbReference type="EMBL" id="KAK3716788.1"/>
    </source>
</evidence>
<comment type="caution">
    <text evidence="1">The sequence shown here is derived from an EMBL/GenBank/DDBJ whole genome shotgun (WGS) entry which is preliminary data.</text>
</comment>
<organism evidence="1 2">
    <name type="scientific">Vermiconidia calcicola</name>
    <dbReference type="NCBI Taxonomy" id="1690605"/>
    <lineage>
        <taxon>Eukaryota</taxon>
        <taxon>Fungi</taxon>
        <taxon>Dikarya</taxon>
        <taxon>Ascomycota</taxon>
        <taxon>Pezizomycotina</taxon>
        <taxon>Dothideomycetes</taxon>
        <taxon>Dothideomycetidae</taxon>
        <taxon>Mycosphaerellales</taxon>
        <taxon>Extremaceae</taxon>
        <taxon>Vermiconidia</taxon>
    </lineage>
</organism>
<sequence length="455" mass="51262">MSDDSGKDEFDSRSMRFIDWLKRSGTTVSSKIQLADLRQQSAGRGVVAREDIEEDEELFSVPRSSILTVETSGLPVAIRSDLQDPWLSLILAMAFEQQRGEESPWKPYFDVLPATFDTLMYWSTEELEYLRGSAVVGKIGKQSADKAFSEQLVPILSDDDLLTLFHKMGSTIMAYAFDLEDASRQSKTEGEDWEEDSDAGESLPKGLVPFADILNADADRNNAKLFYEDDKVVMKTITAVQKGEELFNDYGSLPRADVLRRYGYVTDNYAKYDVVEITLDMVKGVTKEHLKLAEAGLLPRLEYLEEQGILEDGYDVSRASNEDGPLTDEFIVLLNTLVLPSADFDKLKKKDKLPKPELSERALQLLHQILLHRRAMYPIDDINSTQDPSGIPASANGTSNEHRRNMAVQVIKGEEEVLRKAAETVQKLFEDGNKRKVGTFEDEVANMHLEKKQKT</sequence>
<evidence type="ECO:0000313" key="2">
    <source>
        <dbReference type="Proteomes" id="UP001281147"/>
    </source>
</evidence>
<accession>A0ACC3NGQ7</accession>
<name>A0ACC3NGQ7_9PEZI</name>
<proteinExistence type="predicted"/>
<dbReference type="Proteomes" id="UP001281147">
    <property type="component" value="Unassembled WGS sequence"/>
</dbReference>
<protein>
    <submittedName>
        <fullName evidence="1">Ribosomal lysine N-methyltransferase 4</fullName>
    </submittedName>
</protein>
<keyword evidence="2" id="KW-1185">Reference proteome</keyword>
<gene>
    <name evidence="1" type="primary">RMS1_2</name>
    <name evidence="1" type="ORF">LTR37_006138</name>
</gene>
<reference evidence="1" key="1">
    <citation type="submission" date="2023-07" db="EMBL/GenBank/DDBJ databases">
        <title>Black Yeasts Isolated from many extreme environments.</title>
        <authorList>
            <person name="Coleine C."/>
            <person name="Stajich J.E."/>
            <person name="Selbmann L."/>
        </authorList>
    </citation>
    <scope>NUCLEOTIDE SEQUENCE</scope>
    <source>
        <strain evidence="1">CCFEE 5714</strain>
    </source>
</reference>